<feature type="compositionally biased region" description="Polar residues" evidence="1">
    <location>
        <begin position="164"/>
        <end position="185"/>
    </location>
</feature>
<dbReference type="GO" id="GO:0000981">
    <property type="term" value="F:DNA-binding transcription factor activity, RNA polymerase II-specific"/>
    <property type="evidence" value="ECO:0007669"/>
    <property type="project" value="InterPro"/>
</dbReference>
<dbReference type="KEGG" id="pco:PHACADRAFT_250218"/>
<evidence type="ECO:0000313" key="3">
    <source>
        <dbReference type="Proteomes" id="UP000008370"/>
    </source>
</evidence>
<dbReference type="Proteomes" id="UP000008370">
    <property type="component" value="Unassembled WGS sequence"/>
</dbReference>
<feature type="compositionally biased region" description="Low complexity" evidence="1">
    <location>
        <begin position="63"/>
        <end position="77"/>
    </location>
</feature>
<gene>
    <name evidence="2" type="ORF">PHACADRAFT_250218</name>
</gene>
<dbReference type="InParanoid" id="K5WKC8"/>
<accession>K5WKC8</accession>
<feature type="region of interest" description="Disordered" evidence="1">
    <location>
        <begin position="126"/>
        <end position="222"/>
    </location>
</feature>
<evidence type="ECO:0008006" key="4">
    <source>
        <dbReference type="Google" id="ProtNLM"/>
    </source>
</evidence>
<name>K5WKC8_PHACS</name>
<proteinExistence type="predicted"/>
<dbReference type="InterPro" id="IPR001138">
    <property type="entry name" value="Zn2Cys6_DnaBD"/>
</dbReference>
<dbReference type="HOGENOM" id="CLU_1180579_0_0_1"/>
<dbReference type="GO" id="GO:0008270">
    <property type="term" value="F:zinc ion binding"/>
    <property type="evidence" value="ECO:0007669"/>
    <property type="project" value="InterPro"/>
</dbReference>
<dbReference type="EMBL" id="JH930469">
    <property type="protein sequence ID" value="EKM59609.1"/>
    <property type="molecule type" value="Genomic_DNA"/>
</dbReference>
<dbReference type="RefSeq" id="XP_007392167.1">
    <property type="nucleotide sequence ID" value="XM_007392105.1"/>
</dbReference>
<evidence type="ECO:0000256" key="1">
    <source>
        <dbReference type="SAM" id="MobiDB-lite"/>
    </source>
</evidence>
<sequence length="235" mass="25326">MSETTSQGEALVSTHRLLRRGTGSTLTHHSRPRPQCSGDSPRCERCEKRGHKCEYIPCSQQKASSSSNPSTPSAPEAHFMPQPVSPYFSAQSSPGSSTSWQHANGAYQEYFPDTPAAYQQGDHHWQNQAYPNLSPSNTQVPQQQFYGGAPAHSRAARPAYSGEDFNQPTYSYQTYGQGTSVQPTIPSHPGYSVGSVPNGYGAPDAHTGPADPSLSYGYGGHGRAAFQAHLPSQRA</sequence>
<feature type="region of interest" description="Disordered" evidence="1">
    <location>
        <begin position="1"/>
        <end position="43"/>
    </location>
</feature>
<dbReference type="OrthoDB" id="2260578at2759"/>
<evidence type="ECO:0000313" key="2">
    <source>
        <dbReference type="EMBL" id="EKM59609.1"/>
    </source>
</evidence>
<organism evidence="2 3">
    <name type="scientific">Phanerochaete carnosa (strain HHB-10118-sp)</name>
    <name type="common">White-rot fungus</name>
    <name type="synonym">Peniophora carnosa</name>
    <dbReference type="NCBI Taxonomy" id="650164"/>
    <lineage>
        <taxon>Eukaryota</taxon>
        <taxon>Fungi</taxon>
        <taxon>Dikarya</taxon>
        <taxon>Basidiomycota</taxon>
        <taxon>Agaricomycotina</taxon>
        <taxon>Agaricomycetes</taxon>
        <taxon>Polyporales</taxon>
        <taxon>Phanerochaetaceae</taxon>
        <taxon>Phanerochaete</taxon>
    </lineage>
</organism>
<feature type="region of interest" description="Disordered" evidence="1">
    <location>
        <begin position="57"/>
        <end position="101"/>
    </location>
</feature>
<keyword evidence="3" id="KW-1185">Reference proteome</keyword>
<dbReference type="AlphaFoldDB" id="K5WKC8"/>
<reference evidence="2 3" key="1">
    <citation type="journal article" date="2012" name="BMC Genomics">
        <title>Comparative genomics of the white-rot fungi, Phanerochaete carnosa and P. chrysosporium, to elucidate the genetic basis of the distinct wood types they colonize.</title>
        <authorList>
            <person name="Suzuki H."/>
            <person name="MacDonald J."/>
            <person name="Syed K."/>
            <person name="Salamov A."/>
            <person name="Hori C."/>
            <person name="Aerts A."/>
            <person name="Henrissat B."/>
            <person name="Wiebenga A."/>
            <person name="vanKuyk P.A."/>
            <person name="Barry K."/>
            <person name="Lindquist E."/>
            <person name="LaButti K."/>
            <person name="Lapidus A."/>
            <person name="Lucas S."/>
            <person name="Coutinho P."/>
            <person name="Gong Y."/>
            <person name="Samejima M."/>
            <person name="Mahadevan R."/>
            <person name="Abou-Zaid M."/>
            <person name="de Vries R.P."/>
            <person name="Igarashi K."/>
            <person name="Yadav J.S."/>
            <person name="Grigoriev I.V."/>
            <person name="Master E.R."/>
        </authorList>
    </citation>
    <scope>NUCLEOTIDE SEQUENCE [LARGE SCALE GENOMIC DNA]</scope>
    <source>
        <strain evidence="2 3">HHB-10118-sp</strain>
    </source>
</reference>
<dbReference type="GeneID" id="18914867"/>
<protein>
    <recommendedName>
        <fullName evidence="4">Zn(2)-C6 fungal-type domain-containing protein</fullName>
    </recommendedName>
</protein>
<dbReference type="CDD" id="cd00067">
    <property type="entry name" value="GAL4"/>
    <property type="match status" value="1"/>
</dbReference>
<feature type="compositionally biased region" description="Polar residues" evidence="1">
    <location>
        <begin position="126"/>
        <end position="145"/>
    </location>
</feature>
<feature type="compositionally biased region" description="Polar residues" evidence="1">
    <location>
        <begin position="88"/>
        <end position="101"/>
    </location>
</feature>